<dbReference type="AlphaFoldDB" id="A0A7S4MP86"/>
<gene>
    <name evidence="2" type="ORF">CPOL0286_LOCUS11804</name>
</gene>
<evidence type="ECO:0000313" key="2">
    <source>
        <dbReference type="EMBL" id="CAE2234270.1"/>
    </source>
</evidence>
<accession>A0A7S4MP86</accession>
<feature type="region of interest" description="Disordered" evidence="1">
    <location>
        <begin position="47"/>
        <end position="67"/>
    </location>
</feature>
<sequence length="106" mass="11583">MLSVCRASARRVRNAEFCPDCALTVLREPREPRGIVGLRLRSPPVRCVRPLRPGSPMHQRAARAHPVDGERSIGKLVQLARLEIAKKLMPLSAGQRARVDAAAEGG</sequence>
<proteinExistence type="predicted"/>
<evidence type="ECO:0000256" key="1">
    <source>
        <dbReference type="SAM" id="MobiDB-lite"/>
    </source>
</evidence>
<protein>
    <submittedName>
        <fullName evidence="2">Uncharacterized protein</fullName>
    </submittedName>
</protein>
<reference evidence="2" key="1">
    <citation type="submission" date="2021-01" db="EMBL/GenBank/DDBJ databases">
        <authorList>
            <person name="Corre E."/>
            <person name="Pelletier E."/>
            <person name="Niang G."/>
            <person name="Scheremetjew M."/>
            <person name="Finn R."/>
            <person name="Kale V."/>
            <person name="Holt S."/>
            <person name="Cochrane G."/>
            <person name="Meng A."/>
            <person name="Brown T."/>
            <person name="Cohen L."/>
        </authorList>
    </citation>
    <scope>NUCLEOTIDE SEQUENCE</scope>
    <source>
        <strain evidence="2">UIO037</strain>
    </source>
</reference>
<name>A0A7S4MP86_9EUKA</name>
<organism evidence="2">
    <name type="scientific">Prymnesium polylepis</name>
    <dbReference type="NCBI Taxonomy" id="72548"/>
    <lineage>
        <taxon>Eukaryota</taxon>
        <taxon>Haptista</taxon>
        <taxon>Haptophyta</taxon>
        <taxon>Prymnesiophyceae</taxon>
        <taxon>Prymnesiales</taxon>
        <taxon>Prymnesiaceae</taxon>
        <taxon>Prymnesium</taxon>
    </lineage>
</organism>
<dbReference type="EMBL" id="HBKO01025890">
    <property type="protein sequence ID" value="CAE2234270.1"/>
    <property type="molecule type" value="Transcribed_RNA"/>
</dbReference>